<dbReference type="Proteomes" id="UP000636709">
    <property type="component" value="Unassembled WGS sequence"/>
</dbReference>
<dbReference type="OrthoDB" id="652633at2759"/>
<proteinExistence type="predicted"/>
<dbReference type="AlphaFoldDB" id="A0A835ALX1"/>
<sequence length="135" mass="14188">MFILDSGASVHATPRYYLLKGLEAVAAGRSVHAANGKELHIRGRGCVSLDNYITLDDVDYIPGLTANIVSVSKLMKLDYEINFVGAGCAVKDPRAGGAKVGEGRLISNGVFVLGYLLIPPGRAAATPQEPAVVVH</sequence>
<evidence type="ECO:0000313" key="3">
    <source>
        <dbReference type="Proteomes" id="UP000636709"/>
    </source>
</evidence>
<dbReference type="InterPro" id="IPR054722">
    <property type="entry name" value="PolX-like_BBD"/>
</dbReference>
<organism evidence="2 3">
    <name type="scientific">Digitaria exilis</name>
    <dbReference type="NCBI Taxonomy" id="1010633"/>
    <lineage>
        <taxon>Eukaryota</taxon>
        <taxon>Viridiplantae</taxon>
        <taxon>Streptophyta</taxon>
        <taxon>Embryophyta</taxon>
        <taxon>Tracheophyta</taxon>
        <taxon>Spermatophyta</taxon>
        <taxon>Magnoliopsida</taxon>
        <taxon>Liliopsida</taxon>
        <taxon>Poales</taxon>
        <taxon>Poaceae</taxon>
        <taxon>PACMAD clade</taxon>
        <taxon>Panicoideae</taxon>
        <taxon>Panicodae</taxon>
        <taxon>Paniceae</taxon>
        <taxon>Anthephorinae</taxon>
        <taxon>Digitaria</taxon>
    </lineage>
</organism>
<comment type="caution">
    <text evidence="2">The sequence shown here is derived from an EMBL/GenBank/DDBJ whole genome shotgun (WGS) entry which is preliminary data.</text>
</comment>
<dbReference type="Pfam" id="PF22936">
    <property type="entry name" value="Pol_BBD"/>
    <property type="match status" value="1"/>
</dbReference>
<evidence type="ECO:0000313" key="2">
    <source>
        <dbReference type="EMBL" id="KAF8665885.1"/>
    </source>
</evidence>
<name>A0A835ALX1_9POAL</name>
<reference evidence="2" key="1">
    <citation type="submission" date="2020-07" db="EMBL/GenBank/DDBJ databases">
        <title>Genome sequence and genetic diversity analysis of an under-domesticated orphan crop, white fonio (Digitaria exilis).</title>
        <authorList>
            <person name="Bennetzen J.L."/>
            <person name="Chen S."/>
            <person name="Ma X."/>
            <person name="Wang X."/>
            <person name="Yssel A.E.J."/>
            <person name="Chaluvadi S.R."/>
            <person name="Johnson M."/>
            <person name="Gangashetty P."/>
            <person name="Hamidou F."/>
            <person name="Sanogo M.D."/>
            <person name="Zwaenepoel A."/>
            <person name="Wallace J."/>
            <person name="Van De Peer Y."/>
            <person name="Van Deynze A."/>
        </authorList>
    </citation>
    <scope>NUCLEOTIDE SEQUENCE</scope>
    <source>
        <tissue evidence="2">Leaves</tissue>
    </source>
</reference>
<feature type="domain" description="Retrovirus-related Pol polyprotein from transposon TNT 1-94-like beta-barrel" evidence="1">
    <location>
        <begin position="2"/>
        <end position="78"/>
    </location>
</feature>
<accession>A0A835ALX1</accession>
<evidence type="ECO:0000259" key="1">
    <source>
        <dbReference type="Pfam" id="PF22936"/>
    </source>
</evidence>
<dbReference type="EMBL" id="JACEFO010002324">
    <property type="protein sequence ID" value="KAF8665885.1"/>
    <property type="molecule type" value="Genomic_DNA"/>
</dbReference>
<keyword evidence="3" id="KW-1185">Reference proteome</keyword>
<gene>
    <name evidence="2" type="ORF">HU200_053968</name>
</gene>
<protein>
    <recommendedName>
        <fullName evidence="1">Retrovirus-related Pol polyprotein from transposon TNT 1-94-like beta-barrel domain-containing protein</fullName>
    </recommendedName>
</protein>